<reference evidence="1" key="1">
    <citation type="journal article" date="2015" name="Nature">
        <title>Complex archaea that bridge the gap between prokaryotes and eukaryotes.</title>
        <authorList>
            <person name="Spang A."/>
            <person name="Saw J.H."/>
            <person name="Jorgensen S.L."/>
            <person name="Zaremba-Niedzwiedzka K."/>
            <person name="Martijn J."/>
            <person name="Lind A.E."/>
            <person name="van Eijk R."/>
            <person name="Schleper C."/>
            <person name="Guy L."/>
            <person name="Ettema T.J."/>
        </authorList>
    </citation>
    <scope>NUCLEOTIDE SEQUENCE</scope>
</reference>
<organism evidence="1">
    <name type="scientific">marine sediment metagenome</name>
    <dbReference type="NCBI Taxonomy" id="412755"/>
    <lineage>
        <taxon>unclassified sequences</taxon>
        <taxon>metagenomes</taxon>
        <taxon>ecological metagenomes</taxon>
    </lineage>
</organism>
<comment type="caution">
    <text evidence="1">The sequence shown here is derived from an EMBL/GenBank/DDBJ whole genome shotgun (WGS) entry which is preliminary data.</text>
</comment>
<proteinExistence type="predicted"/>
<evidence type="ECO:0000313" key="1">
    <source>
        <dbReference type="EMBL" id="KKK51460.1"/>
    </source>
</evidence>
<accession>A0A0F8WT20</accession>
<dbReference type="AlphaFoldDB" id="A0A0F8WT20"/>
<protein>
    <submittedName>
        <fullName evidence="1">Uncharacterized protein</fullName>
    </submittedName>
</protein>
<gene>
    <name evidence="1" type="ORF">LCGC14_3114720</name>
</gene>
<dbReference type="EMBL" id="LAZR01067496">
    <property type="protein sequence ID" value="KKK51460.1"/>
    <property type="molecule type" value="Genomic_DNA"/>
</dbReference>
<name>A0A0F8WT20_9ZZZZ</name>
<sequence length="23" mass="2790">MVPNKFDTQVYNLVHAQYQLPRQ</sequence>
<feature type="non-terminal residue" evidence="1">
    <location>
        <position position="23"/>
    </location>
</feature>